<name>A0A9P5TGG0_GYMJU</name>
<dbReference type="Pfam" id="PF00179">
    <property type="entry name" value="UQ_con"/>
    <property type="match status" value="1"/>
</dbReference>
<dbReference type="SMART" id="SM00212">
    <property type="entry name" value="UBCc"/>
    <property type="match status" value="1"/>
</dbReference>
<dbReference type="InterPro" id="IPR050113">
    <property type="entry name" value="Ub_conjugating_enzyme"/>
</dbReference>
<keyword evidence="3" id="KW-0472">Membrane</keyword>
<dbReference type="PANTHER" id="PTHR24067">
    <property type="entry name" value="UBIQUITIN-CONJUGATING ENZYME E2"/>
    <property type="match status" value="1"/>
</dbReference>
<dbReference type="InterPro" id="IPR000608">
    <property type="entry name" value="UBC"/>
</dbReference>
<dbReference type="PROSITE" id="PS50127">
    <property type="entry name" value="UBC_2"/>
    <property type="match status" value="1"/>
</dbReference>
<evidence type="ECO:0000256" key="1">
    <source>
        <dbReference type="ARBA" id="ARBA00022786"/>
    </source>
</evidence>
<evidence type="ECO:0000256" key="2">
    <source>
        <dbReference type="SAM" id="MobiDB-lite"/>
    </source>
</evidence>
<organism evidence="5 6">
    <name type="scientific">Gymnopilus junonius</name>
    <name type="common">Spectacular rustgill mushroom</name>
    <name type="synonym">Gymnopilus spectabilis subsp. junonius</name>
    <dbReference type="NCBI Taxonomy" id="109634"/>
    <lineage>
        <taxon>Eukaryota</taxon>
        <taxon>Fungi</taxon>
        <taxon>Dikarya</taxon>
        <taxon>Basidiomycota</taxon>
        <taxon>Agaricomycotina</taxon>
        <taxon>Agaricomycetes</taxon>
        <taxon>Agaricomycetidae</taxon>
        <taxon>Agaricales</taxon>
        <taxon>Agaricineae</taxon>
        <taxon>Hymenogastraceae</taxon>
        <taxon>Gymnopilus</taxon>
    </lineage>
</organism>
<dbReference type="EMBL" id="JADNYJ010000210">
    <property type="protein sequence ID" value="KAF8874622.1"/>
    <property type="molecule type" value="Genomic_DNA"/>
</dbReference>
<feature type="non-terminal residue" evidence="5">
    <location>
        <position position="1"/>
    </location>
</feature>
<dbReference type="Gene3D" id="3.10.110.10">
    <property type="entry name" value="Ubiquitin Conjugating Enzyme"/>
    <property type="match status" value="1"/>
</dbReference>
<reference evidence="5" key="1">
    <citation type="submission" date="2020-11" db="EMBL/GenBank/DDBJ databases">
        <authorList>
            <consortium name="DOE Joint Genome Institute"/>
            <person name="Ahrendt S."/>
            <person name="Riley R."/>
            <person name="Andreopoulos W."/>
            <person name="LaButti K."/>
            <person name="Pangilinan J."/>
            <person name="Ruiz-duenas F.J."/>
            <person name="Barrasa J.M."/>
            <person name="Sanchez-Garcia M."/>
            <person name="Camarero S."/>
            <person name="Miyauchi S."/>
            <person name="Serrano A."/>
            <person name="Linde D."/>
            <person name="Babiker R."/>
            <person name="Drula E."/>
            <person name="Ayuso-Fernandez I."/>
            <person name="Pacheco R."/>
            <person name="Padilla G."/>
            <person name="Ferreira P."/>
            <person name="Barriuso J."/>
            <person name="Kellner H."/>
            <person name="Castanera R."/>
            <person name="Alfaro M."/>
            <person name="Ramirez L."/>
            <person name="Pisabarro A.G."/>
            <person name="Kuo A."/>
            <person name="Tritt A."/>
            <person name="Lipzen A."/>
            <person name="He G."/>
            <person name="Yan M."/>
            <person name="Ng V."/>
            <person name="Cullen D."/>
            <person name="Martin F."/>
            <person name="Rosso M.-N."/>
            <person name="Henrissat B."/>
            <person name="Hibbett D."/>
            <person name="Martinez A.T."/>
            <person name="Grigoriev I.V."/>
        </authorList>
    </citation>
    <scope>NUCLEOTIDE SEQUENCE</scope>
    <source>
        <strain evidence="5">AH 44721</strain>
    </source>
</reference>
<feature type="transmembrane region" description="Helical" evidence="3">
    <location>
        <begin position="278"/>
        <end position="296"/>
    </location>
</feature>
<dbReference type="OrthoDB" id="1158011at2759"/>
<dbReference type="FunFam" id="3.10.110.10:FF:000086">
    <property type="entry name" value="Ubiquitin-conjugating enzyme E2 J1"/>
    <property type="match status" value="1"/>
</dbReference>
<dbReference type="AlphaFoldDB" id="A0A9P5TGG0"/>
<feature type="region of interest" description="Disordered" evidence="2">
    <location>
        <begin position="230"/>
        <end position="262"/>
    </location>
</feature>
<proteinExistence type="predicted"/>
<keyword evidence="3" id="KW-0812">Transmembrane</keyword>
<feature type="region of interest" description="Disordered" evidence="2">
    <location>
        <begin position="180"/>
        <end position="211"/>
    </location>
</feature>
<feature type="domain" description="UBC core" evidence="4">
    <location>
        <begin position="6"/>
        <end position="159"/>
    </location>
</feature>
<feature type="compositionally biased region" description="Basic and acidic residues" evidence="2">
    <location>
        <begin position="230"/>
        <end position="242"/>
    </location>
</feature>
<keyword evidence="3" id="KW-1133">Transmembrane helix</keyword>
<dbReference type="CDD" id="cd23799">
    <property type="entry name" value="UBCc_UBE2J"/>
    <property type="match status" value="1"/>
</dbReference>
<evidence type="ECO:0000256" key="3">
    <source>
        <dbReference type="SAM" id="Phobius"/>
    </source>
</evidence>
<evidence type="ECO:0000259" key="4">
    <source>
        <dbReference type="PROSITE" id="PS50127"/>
    </source>
</evidence>
<feature type="compositionally biased region" description="Polar residues" evidence="2">
    <location>
        <begin position="243"/>
        <end position="262"/>
    </location>
</feature>
<evidence type="ECO:0000313" key="6">
    <source>
        <dbReference type="Proteomes" id="UP000724874"/>
    </source>
</evidence>
<dbReference type="SUPFAM" id="SSF54495">
    <property type="entry name" value="UBC-like"/>
    <property type="match status" value="1"/>
</dbReference>
<accession>A0A9P5TGG0</accession>
<feature type="compositionally biased region" description="Polar residues" evidence="2">
    <location>
        <begin position="195"/>
        <end position="211"/>
    </location>
</feature>
<comment type="caution">
    <text evidence="5">The sequence shown here is derived from an EMBL/GenBank/DDBJ whole genome shotgun (WGS) entry which is preliminary data.</text>
</comment>
<keyword evidence="6" id="KW-1185">Reference proteome</keyword>
<keyword evidence="1" id="KW-0833">Ubl conjugation pathway</keyword>
<protein>
    <submittedName>
        <fullName evidence="5">Ubiquitin-conjugating enzyme/RWD-like protein</fullName>
    </submittedName>
</protein>
<dbReference type="Proteomes" id="UP000724874">
    <property type="component" value="Unassembled WGS sequence"/>
</dbReference>
<gene>
    <name evidence="5" type="ORF">CPB84DRAFT_1690007</name>
</gene>
<sequence>INVLNPAVKRIMQEARELANDPSTDYAAGPLEDDIFEWHCTLRGPAGTEFEGGLYHFRILLPAEYPFRPPSIMILTPNGRFELNTKICISFTNYHEELWQPAWGVRTAIIGLQGFFPLKGQAAVGVGSIEYPAAERKRLATLSRDWICPHCKQTNLEHLPDPPAPIPTGQTLGQALTERLGPSSEDAPEVENESDQTTASQHSLTDAQRSEVQAMASALHDRLNSLRNRTEEAVDMTPKEPSRQSPDITRVDTPSTPASISSFQEVRAPVRSSEKPPVLLDTAICFLLVLLFAIICRRMV</sequence>
<evidence type="ECO:0000313" key="5">
    <source>
        <dbReference type="EMBL" id="KAF8874622.1"/>
    </source>
</evidence>
<dbReference type="InterPro" id="IPR016135">
    <property type="entry name" value="UBQ-conjugating_enzyme/RWD"/>
</dbReference>